<feature type="signal peptide" evidence="3">
    <location>
        <begin position="1"/>
        <end position="22"/>
    </location>
</feature>
<dbReference type="AlphaFoldDB" id="A0A974HD50"/>
<dbReference type="InterPro" id="IPR036084">
    <property type="entry name" value="Ser_inhib-like_sf"/>
</dbReference>
<name>A0A974HD50_XENLA</name>
<protein>
    <recommendedName>
        <fullName evidence="4">TIL domain-containing protein</fullName>
    </recommendedName>
</protein>
<dbReference type="InterPro" id="IPR051368">
    <property type="entry name" value="SerProtInhib-TIL_Domain"/>
</dbReference>
<keyword evidence="2" id="KW-1015">Disulfide bond</keyword>
<dbReference type="InterPro" id="IPR002919">
    <property type="entry name" value="TIL_dom"/>
</dbReference>
<dbReference type="Proteomes" id="UP000694892">
    <property type="component" value="Chromosome 7L"/>
</dbReference>
<feature type="domain" description="TIL" evidence="4">
    <location>
        <begin position="30"/>
        <end position="86"/>
    </location>
</feature>
<evidence type="ECO:0000256" key="2">
    <source>
        <dbReference type="ARBA" id="ARBA00023157"/>
    </source>
</evidence>
<reference evidence="6" key="1">
    <citation type="journal article" date="2016" name="Nature">
        <title>Genome evolution in the allotetraploid frog Xenopus laevis.</title>
        <authorList>
            <person name="Session A.M."/>
            <person name="Uno Y."/>
            <person name="Kwon T."/>
            <person name="Chapman J.A."/>
            <person name="Toyoda A."/>
            <person name="Takahashi S."/>
            <person name="Fukui A."/>
            <person name="Hikosaka A."/>
            <person name="Suzuki A."/>
            <person name="Kondo M."/>
            <person name="van Heeringen S.J."/>
            <person name="Quigley I."/>
            <person name="Heinz S."/>
            <person name="Ogino H."/>
            <person name="Ochi H."/>
            <person name="Hellsten U."/>
            <person name="Lyons J.B."/>
            <person name="Simakov O."/>
            <person name="Putnam N."/>
            <person name="Stites J."/>
            <person name="Kuroki Y."/>
            <person name="Tanaka T."/>
            <person name="Michiue T."/>
            <person name="Watanabe M."/>
            <person name="Bogdanovic O."/>
            <person name="Lister R."/>
            <person name="Georgiou G."/>
            <person name="Paranjpe S.S."/>
            <person name="van Kruijsbergen I."/>
            <person name="Shu S."/>
            <person name="Carlson J."/>
            <person name="Kinoshita T."/>
            <person name="Ohta Y."/>
            <person name="Mawaribuchi S."/>
            <person name="Jenkins J."/>
            <person name="Grimwood J."/>
            <person name="Schmutz J."/>
            <person name="Mitros T."/>
            <person name="Mozaffari S.V."/>
            <person name="Suzuki Y."/>
            <person name="Haramoto Y."/>
            <person name="Yamamoto T.S."/>
            <person name="Takagi C."/>
            <person name="Heald R."/>
            <person name="Miller K."/>
            <person name="Haudenschild C."/>
            <person name="Kitzman J."/>
            <person name="Nakayama T."/>
            <person name="Izutsu Y."/>
            <person name="Robert J."/>
            <person name="Fortriede J."/>
            <person name="Burns K."/>
            <person name="Lotay V."/>
            <person name="Karimi K."/>
            <person name="Yasuoka Y."/>
            <person name="Dichmann D.S."/>
            <person name="Flajnik M.F."/>
            <person name="Houston D.W."/>
            <person name="Shendure J."/>
            <person name="DuPasquier L."/>
            <person name="Vize P.D."/>
            <person name="Zorn A.M."/>
            <person name="Ito M."/>
            <person name="Marcotte E.M."/>
            <person name="Wallingford J.B."/>
            <person name="Ito Y."/>
            <person name="Asashima M."/>
            <person name="Ueno N."/>
            <person name="Matsuda Y."/>
            <person name="Veenstra G.J."/>
            <person name="Fujiyama A."/>
            <person name="Harland R.M."/>
            <person name="Taira M."/>
            <person name="Rokhsar D.S."/>
        </authorList>
    </citation>
    <scope>NUCLEOTIDE SEQUENCE [LARGE SCALE GENOMIC DNA]</scope>
    <source>
        <strain evidence="6">J</strain>
    </source>
</reference>
<keyword evidence="1" id="KW-0646">Protease inhibitor</keyword>
<dbReference type="OMA" id="SGCIRRQ"/>
<feature type="domain" description="TIL" evidence="4">
    <location>
        <begin position="99"/>
        <end position="151"/>
    </location>
</feature>
<organism evidence="5 6">
    <name type="scientific">Xenopus laevis</name>
    <name type="common">African clawed frog</name>
    <dbReference type="NCBI Taxonomy" id="8355"/>
    <lineage>
        <taxon>Eukaryota</taxon>
        <taxon>Metazoa</taxon>
        <taxon>Chordata</taxon>
        <taxon>Craniata</taxon>
        <taxon>Vertebrata</taxon>
        <taxon>Euteleostomi</taxon>
        <taxon>Amphibia</taxon>
        <taxon>Batrachia</taxon>
        <taxon>Anura</taxon>
        <taxon>Pipoidea</taxon>
        <taxon>Pipidae</taxon>
        <taxon>Xenopodinae</taxon>
        <taxon>Xenopus</taxon>
        <taxon>Xenopus</taxon>
    </lineage>
</organism>
<dbReference type="SUPFAM" id="SSF57567">
    <property type="entry name" value="Serine protease inhibitors"/>
    <property type="match status" value="2"/>
</dbReference>
<evidence type="ECO:0000313" key="5">
    <source>
        <dbReference type="EMBL" id="OCT73548.1"/>
    </source>
</evidence>
<evidence type="ECO:0000256" key="1">
    <source>
        <dbReference type="ARBA" id="ARBA00022690"/>
    </source>
</evidence>
<evidence type="ECO:0000313" key="6">
    <source>
        <dbReference type="Proteomes" id="UP000694892"/>
    </source>
</evidence>
<dbReference type="FunFam" id="2.10.25.10:FF:000055">
    <property type="entry name" value="alpha-tectorin isoform X1"/>
    <property type="match status" value="1"/>
</dbReference>
<dbReference type="PANTHER" id="PTHR23259:SF70">
    <property type="entry name" value="ACCESSORY GLAND PROTEIN ACP62F-RELATED"/>
    <property type="match status" value="1"/>
</dbReference>
<dbReference type="Pfam" id="PF01826">
    <property type="entry name" value="TIL"/>
    <property type="match status" value="2"/>
</dbReference>
<keyword evidence="3" id="KW-0732">Signal</keyword>
<accession>A0A974HD50</accession>
<proteinExistence type="predicted"/>
<dbReference type="Gene3D" id="2.10.25.10">
    <property type="entry name" value="Laminin"/>
    <property type="match status" value="2"/>
</dbReference>
<dbReference type="PANTHER" id="PTHR23259">
    <property type="entry name" value="RIDDLE"/>
    <property type="match status" value="1"/>
</dbReference>
<dbReference type="GO" id="GO:0030414">
    <property type="term" value="F:peptidase inhibitor activity"/>
    <property type="evidence" value="ECO:0007669"/>
    <property type="project" value="UniProtKB-KW"/>
</dbReference>
<dbReference type="EMBL" id="CM004478">
    <property type="protein sequence ID" value="OCT73548.1"/>
    <property type="molecule type" value="Genomic_DNA"/>
</dbReference>
<feature type="chain" id="PRO_5037593751" description="TIL domain-containing protein" evidence="3">
    <location>
        <begin position="23"/>
        <end position="154"/>
    </location>
</feature>
<dbReference type="CDD" id="cd19941">
    <property type="entry name" value="TIL"/>
    <property type="match status" value="2"/>
</dbReference>
<evidence type="ECO:0000256" key="3">
    <source>
        <dbReference type="SAM" id="SignalP"/>
    </source>
</evidence>
<gene>
    <name evidence="5" type="ORF">XELAEV_18036527mg</name>
</gene>
<sequence length="154" mass="16944">MQNLLAVGLVILFAAPLILLKGEELNDTKCPDNMHYSTCGSTCPLTCENFRSGTICRNDCAEGCFCNKGYVLHADIPMLCVEEKQCPLCAGGKCICEHEKRQFNSCGSQCPFNCQNLNFFTPCGRKCVDGCFCQEGYFSNSQGDCVLKDDCNTE</sequence>
<evidence type="ECO:0000259" key="4">
    <source>
        <dbReference type="Pfam" id="PF01826"/>
    </source>
</evidence>